<dbReference type="Pfam" id="PF23277">
    <property type="entry name" value="Ig_Dlec1_1"/>
    <property type="match status" value="1"/>
</dbReference>
<comment type="subcellular location">
    <subcellularLocation>
        <location evidence="1">Cell projection</location>
        <location evidence="1">Cilium</location>
    </subcellularLocation>
    <subcellularLocation>
        <location evidence="2">Cytoplasm</location>
    </subcellularLocation>
</comment>
<protein>
    <recommendedName>
        <fullName evidence="11">MSP domain-containing protein</fullName>
    </recommendedName>
</protein>
<keyword evidence="4" id="KW-0969">Cilium</keyword>
<dbReference type="Proteomes" id="UP000663868">
    <property type="component" value="Unassembled WGS sequence"/>
</dbReference>
<dbReference type="InterPro" id="IPR053879">
    <property type="entry name" value="HYDIN_VesB_CFA65-like_Ig"/>
</dbReference>
<evidence type="ECO:0000256" key="1">
    <source>
        <dbReference type="ARBA" id="ARBA00004138"/>
    </source>
</evidence>
<dbReference type="PANTHER" id="PTHR46348:SF1">
    <property type="entry name" value="DELETED IN LUNG AND ESOPHAGEAL CANCER PROTEIN 1"/>
    <property type="match status" value="1"/>
</dbReference>
<feature type="compositionally biased region" description="Polar residues" evidence="6">
    <location>
        <begin position="641"/>
        <end position="654"/>
    </location>
</feature>
<dbReference type="InterPro" id="IPR013783">
    <property type="entry name" value="Ig-like_fold"/>
</dbReference>
<feature type="domain" description="Deleted in lung and esophageal cancer protein 1 Ig-like" evidence="8">
    <location>
        <begin position="276"/>
        <end position="375"/>
    </location>
</feature>
<comment type="caution">
    <text evidence="9">The sequence shown here is derived from an EMBL/GenBank/DDBJ whole genome shotgun (WGS) entry which is preliminary data.</text>
</comment>
<evidence type="ECO:0000256" key="2">
    <source>
        <dbReference type="ARBA" id="ARBA00004496"/>
    </source>
</evidence>
<dbReference type="GO" id="GO:0005929">
    <property type="term" value="C:cilium"/>
    <property type="evidence" value="ECO:0007669"/>
    <property type="project" value="TreeGrafter"/>
</dbReference>
<evidence type="ECO:0008006" key="11">
    <source>
        <dbReference type="Google" id="ProtNLM"/>
    </source>
</evidence>
<evidence type="ECO:0000256" key="4">
    <source>
        <dbReference type="ARBA" id="ARBA00023069"/>
    </source>
</evidence>
<keyword evidence="5" id="KW-0966">Cell projection</keyword>
<feature type="compositionally biased region" description="Polar residues" evidence="6">
    <location>
        <begin position="19"/>
        <end position="42"/>
    </location>
</feature>
<dbReference type="GO" id="GO:0005737">
    <property type="term" value="C:cytoplasm"/>
    <property type="evidence" value="ECO:0007669"/>
    <property type="project" value="TreeGrafter"/>
</dbReference>
<dbReference type="InterPro" id="IPR033304">
    <property type="entry name" value="DLEC1"/>
</dbReference>
<dbReference type="GO" id="GO:0015631">
    <property type="term" value="F:tubulin binding"/>
    <property type="evidence" value="ECO:0007669"/>
    <property type="project" value="TreeGrafter"/>
</dbReference>
<organism evidence="9 10">
    <name type="scientific">Adineta steineri</name>
    <dbReference type="NCBI Taxonomy" id="433720"/>
    <lineage>
        <taxon>Eukaryota</taxon>
        <taxon>Metazoa</taxon>
        <taxon>Spiralia</taxon>
        <taxon>Gnathifera</taxon>
        <taxon>Rotifera</taxon>
        <taxon>Eurotatoria</taxon>
        <taxon>Bdelloidea</taxon>
        <taxon>Adinetida</taxon>
        <taxon>Adinetidae</taxon>
        <taxon>Adineta</taxon>
    </lineage>
</organism>
<reference evidence="9" key="1">
    <citation type="submission" date="2021-02" db="EMBL/GenBank/DDBJ databases">
        <authorList>
            <person name="Nowell W R."/>
        </authorList>
    </citation>
    <scope>NUCLEOTIDE SEQUENCE</scope>
</reference>
<evidence type="ECO:0000259" key="7">
    <source>
        <dbReference type="Pfam" id="PF22544"/>
    </source>
</evidence>
<evidence type="ECO:0000259" key="8">
    <source>
        <dbReference type="Pfam" id="PF23277"/>
    </source>
</evidence>
<proteinExistence type="predicted"/>
<sequence length="1668" mass="188880">MEGETAVVSTGDIEHKRNISSPFNPNYSHQQSRTTPTNIHSNTNISISKRGLSAEERHTLPEIPRNPLTASVAHVVSRELGENFLKTPIRPETVKKLVVSGNVDDFSHRAYVQHLREIQAKREYQLQKIGHDEQAFLLADIQAHENDDTEDKTHLSSLYINEEALTRDQVILPRDFLSFNLQKHIKQEKESKDGEKQETDTDKKLPKLTHQMKSKSFNSIWKDQISVAERDFSRGRLQMIDNFTTYNINPRFDETRSNQLITKIPPNKPPALLPVFEAIPSEIIFTRYRVGDVHETTLNLRNLSSVAHSCRVIPPKTPNFCVSLSQYPSGHSLVATGLSVVYNVKFAPDTLGVFEDEIIVQCSNGTEFSVKLLAKRPPPVLTLPALVDCGYWLAGGRKICEFKIRNDGGEGRFALVPATSWPAVNFKAVIRSDTVHIPPFDIASPTLDLRSGDTFPLKISFTPQSTGEFTNEFIMICDNGEISRYTLKGVAQTIQIRLEDVEGGLVDLNELEIRDISTQYSINFISITPFSYCQKRILIKNLTNVELPFVWTLLEPVLYNREDFADQTQPVEIERIVCESSPFNIQPNRGTFPPSSIVEFHLVFAPSQIGNYHTVFHLIIPNAPIYPTSVSSPEHTDHTKNSTNERAPSSDILSRNSSKMSAIPSASIQYADQTVLRFEARGICENFKYIFDPFALMFMDKLYKNISYRKDFQFSNTSISPLIINWMSVVGDEIINVEPVAAEIPPDATCQFTLILTGTKTGLVKVEVPYEIDGIDEYGYFHVEAEIIGPDVAIDPAPIDFGLVEYGETIEKIIKIKNTSPIIAKCRVEEVNRNESKPVLSLPDNTEITLKPIEVYEFPIRLLANEEGSLLHHIEVIIEDGKTIPIEITAIIQRPSAYISPVELNIQESFVNVPVTRYVEIYAVNALPTHFQWGEVTCSDKDQCLIEINPRQGTIYDGKSISIEITFIPQQCGKLNDDWHIPCYIQNSSQPIFLKLNALIKTMNLEFRLNDNIFQFDEQFILDFNRVPLGEKSCLELIITNLTDIQSGIKANVAKFKTRVLPTVNEQTNQNFEPINQEVGIGFHLNKSETDIYNLPPRGTVTIPISVISSMWGTYTDLLQLQIDGIDTIKEIPIQVHITGHPIKTYLCANNKSNSSSLPIVQFGSMLHNSLPIKKKVHMQNISHIPICIDWVVYDITEDATDRPKFIELIPVIDNNPFNHFASETTIMENNSEIMSQTTISTKTSSRAPSAISSQSSISLIDNRPTQLIKLYVEPYRGKRASDNNPIFTTSPITQVIKPREHFYVDITMLPRNCPIKDRPIKCNARVCGILSVTEDRQGSPSQGFQRKIYYEHEEQVEFRINGSLDIPSLRVELDDDDSNVEKLEALSFAIPVGDILSCQPNLYNCTLPLTRKSSRRTSVKSSTQNQDEKIYIHTLNLLNTHQYTIPFELDISDSSFLKIQPTTLTTLTPQSKLNVQCQFHLSQELIDRFYTSNLNANPSLLSKIKQTTTVEYGRRIQWQEHLTVNFTQNEMKQIIPIDIRLYFPILTVNHDSIDFGMCFIEQTRQKELILKNLTGSSSAWSIRKVHANNPDAYEAFRIEPKSGILKTQLNSKEKSAQQVISIYFTARHNHTYECQLLVEGLLDEPPISILLTGEGTFDGKYEAIHDI</sequence>
<dbReference type="PANTHER" id="PTHR46348">
    <property type="entry name" value="DELETED IN LUNG AND ESOPHAGEAL CANCER PROTEIN 1"/>
    <property type="match status" value="1"/>
</dbReference>
<dbReference type="EMBL" id="CAJOBB010000051">
    <property type="protein sequence ID" value="CAF3533387.1"/>
    <property type="molecule type" value="Genomic_DNA"/>
</dbReference>
<name>A0A818J4V5_9BILA</name>
<evidence type="ECO:0000256" key="5">
    <source>
        <dbReference type="ARBA" id="ARBA00023273"/>
    </source>
</evidence>
<feature type="domain" description="HYDIN/VesB/CFA65-like Ig-like" evidence="7">
    <location>
        <begin position="1545"/>
        <end position="1609"/>
    </location>
</feature>
<accession>A0A818J4V5</accession>
<evidence type="ECO:0000313" key="10">
    <source>
        <dbReference type="Proteomes" id="UP000663868"/>
    </source>
</evidence>
<evidence type="ECO:0000256" key="6">
    <source>
        <dbReference type="SAM" id="MobiDB-lite"/>
    </source>
</evidence>
<dbReference type="Pfam" id="PF22544">
    <property type="entry name" value="HYDIN_VesB_CFA65-like_Ig"/>
    <property type="match status" value="1"/>
</dbReference>
<evidence type="ECO:0000256" key="3">
    <source>
        <dbReference type="ARBA" id="ARBA00022490"/>
    </source>
</evidence>
<dbReference type="Gene3D" id="2.60.40.10">
    <property type="entry name" value="Immunoglobulins"/>
    <property type="match status" value="8"/>
</dbReference>
<dbReference type="Pfam" id="PF23316">
    <property type="entry name" value="Ig_DLEC1_6th"/>
    <property type="match status" value="1"/>
</dbReference>
<dbReference type="GO" id="GO:0008285">
    <property type="term" value="P:negative regulation of cell population proliferation"/>
    <property type="evidence" value="ECO:0007669"/>
    <property type="project" value="InterPro"/>
</dbReference>
<dbReference type="InterPro" id="IPR059041">
    <property type="entry name" value="Ig_DLEC1_1"/>
</dbReference>
<feature type="region of interest" description="Disordered" evidence="6">
    <location>
        <begin position="630"/>
        <end position="654"/>
    </location>
</feature>
<gene>
    <name evidence="9" type="ORF">KXQ929_LOCUS1794</name>
</gene>
<evidence type="ECO:0000313" key="9">
    <source>
        <dbReference type="EMBL" id="CAF3533387.1"/>
    </source>
</evidence>
<feature type="region of interest" description="Disordered" evidence="6">
    <location>
        <begin position="1"/>
        <end position="42"/>
    </location>
</feature>
<keyword evidence="3" id="KW-0963">Cytoplasm</keyword>